<protein>
    <submittedName>
        <fullName evidence="1">Uncharacterized protein</fullName>
    </submittedName>
</protein>
<dbReference type="EMBL" id="PYYB01000001">
    <property type="protein sequence ID" value="PTL60166.1"/>
    <property type="molecule type" value="Genomic_DNA"/>
</dbReference>
<name>A0A2T4ULQ6_9ACTN</name>
<dbReference type="OrthoDB" id="5244604at2"/>
<evidence type="ECO:0000313" key="2">
    <source>
        <dbReference type="Proteomes" id="UP000240739"/>
    </source>
</evidence>
<evidence type="ECO:0000313" key="1">
    <source>
        <dbReference type="EMBL" id="PTL60166.1"/>
    </source>
</evidence>
<keyword evidence="2" id="KW-1185">Reference proteome</keyword>
<dbReference type="AlphaFoldDB" id="A0A2T4ULQ6"/>
<reference evidence="1 2" key="1">
    <citation type="submission" date="2018-03" db="EMBL/GenBank/DDBJ databases">
        <title>Aquarubrobacter algicola gen. nov., sp. nov., a novel actinobacterium isolated from shallow eutrophic lake during the end of cyanobacterial harmful algal blooms.</title>
        <authorList>
            <person name="Chun S.J."/>
        </authorList>
    </citation>
    <scope>NUCLEOTIDE SEQUENCE [LARGE SCALE GENOMIC DNA]</scope>
    <source>
        <strain evidence="1 2">Seoho-28</strain>
    </source>
</reference>
<proteinExistence type="predicted"/>
<organism evidence="1 2">
    <name type="scientific">Paraconexibacter algicola</name>
    <dbReference type="NCBI Taxonomy" id="2133960"/>
    <lineage>
        <taxon>Bacteria</taxon>
        <taxon>Bacillati</taxon>
        <taxon>Actinomycetota</taxon>
        <taxon>Thermoleophilia</taxon>
        <taxon>Solirubrobacterales</taxon>
        <taxon>Paraconexibacteraceae</taxon>
        <taxon>Paraconexibacter</taxon>
    </lineage>
</organism>
<gene>
    <name evidence="1" type="ORF">C7Y72_11205</name>
</gene>
<comment type="caution">
    <text evidence="1">The sequence shown here is derived from an EMBL/GenBank/DDBJ whole genome shotgun (WGS) entry which is preliminary data.</text>
</comment>
<dbReference type="Proteomes" id="UP000240739">
    <property type="component" value="Unassembled WGS sequence"/>
</dbReference>
<accession>A0A2T4ULQ6</accession>
<dbReference type="RefSeq" id="WP_107568811.1">
    <property type="nucleotide sequence ID" value="NZ_PYYB01000001.1"/>
</dbReference>
<sequence>MKKGRTTAKNVSCEDCFFKNNLLCALSCDEPCATFRPDSPEGLRPPRQMRFHFRSQERTHASWAFPTAQEQAALHA</sequence>